<organism evidence="6 7">
    <name type="scientific">Sphaerisporangium melleum</name>
    <dbReference type="NCBI Taxonomy" id="321316"/>
    <lineage>
        <taxon>Bacteria</taxon>
        <taxon>Bacillati</taxon>
        <taxon>Actinomycetota</taxon>
        <taxon>Actinomycetes</taxon>
        <taxon>Streptosporangiales</taxon>
        <taxon>Streptosporangiaceae</taxon>
        <taxon>Sphaerisporangium</taxon>
    </lineage>
</organism>
<keyword evidence="3 4" id="KW-0012">Acyltransferase</keyword>
<dbReference type="HAMAP" id="MF_01812">
    <property type="entry name" value="Eis"/>
    <property type="match status" value="1"/>
</dbReference>
<protein>
    <submittedName>
        <fullName evidence="6">UPF0256 protein</fullName>
    </submittedName>
</protein>
<dbReference type="SUPFAM" id="SSF55718">
    <property type="entry name" value="SCP-like"/>
    <property type="match status" value="1"/>
</dbReference>
<feature type="active site" description="Proton acceptor; via carboxylate" evidence="4">
    <location>
        <position position="418"/>
    </location>
</feature>
<proteinExistence type="inferred from homology"/>
<dbReference type="Proteomes" id="UP000645217">
    <property type="component" value="Unassembled WGS sequence"/>
</dbReference>
<comment type="subunit">
    <text evidence="4">Homohexamer; trimer of dimers.</text>
</comment>
<keyword evidence="7" id="KW-1185">Reference proteome</keyword>
<feature type="active site" description="Proton donor" evidence="4">
    <location>
        <position position="129"/>
    </location>
</feature>
<dbReference type="RefSeq" id="WP_229691523.1">
    <property type="nucleotide sequence ID" value="NZ_BMNT01000035.1"/>
</dbReference>
<gene>
    <name evidence="6" type="ORF">GCM10007964_55670</name>
</gene>
<keyword evidence="2 4" id="KW-0808">Transferase</keyword>
<comment type="similarity">
    <text evidence="1 4">Belongs to the acetyltransferase Eis family.</text>
</comment>
<evidence type="ECO:0000256" key="3">
    <source>
        <dbReference type="ARBA" id="ARBA00023315"/>
    </source>
</evidence>
<evidence type="ECO:0000256" key="4">
    <source>
        <dbReference type="HAMAP-Rule" id="MF_01812"/>
    </source>
</evidence>
<feature type="binding site" evidence="4">
    <location>
        <begin position="96"/>
        <end position="101"/>
    </location>
    <ligand>
        <name>acetyl-CoA</name>
        <dbReference type="ChEBI" id="CHEBI:57288"/>
    </ligand>
</feature>
<dbReference type="GO" id="GO:0034069">
    <property type="term" value="F:aminoglycoside N-acetyltransferase activity"/>
    <property type="evidence" value="ECO:0007669"/>
    <property type="project" value="TreeGrafter"/>
</dbReference>
<dbReference type="Pfam" id="PF13530">
    <property type="entry name" value="SCP2_2"/>
    <property type="match status" value="1"/>
</dbReference>
<dbReference type="Pfam" id="PF13527">
    <property type="entry name" value="Acetyltransf_9"/>
    <property type="match status" value="1"/>
</dbReference>
<sequence length="418" mass="45522">MNSEPSAQPGMVIRPIQQAEWPAWLAVDEEAFSDDTSPARAERFRANMEFDRSLGAFDADLLVGVTAGLTFSMTVPGGPRPVCGVTAVAVLPSHRRRGVLSSLMRRQLADLHEGGEPVAVLYASEAAIYQRFGYGRAADNLFFRIPTRGTAFVRHAPADPALRLRVVRPAAAARADMQKVFDAVQPTRPGMYARADSKWDLLLADDPEFRGGASARRCVIAEDDAGPRGYALFRVKTGFTDHDVPDGELRLIELFGLDPAAYALLWRHMLDRDLCSRVYAANRPVDDPIMHLLAEPRLLNAGWLDEMWVRVVDLGRAMPARAYAAPVDVVLDVRDEVCPWNAGRWRLSADASGATCARTTDPADIELPVSVLGAAYLGGRTLGTFAAAGVARETRPGALRALSTAMAWDTPPWSGLVF</sequence>
<dbReference type="EMBL" id="BMNT01000035">
    <property type="protein sequence ID" value="GGL06262.1"/>
    <property type="molecule type" value="Genomic_DNA"/>
</dbReference>
<name>A0A917RFZ6_9ACTN</name>
<dbReference type="InterPro" id="IPR000182">
    <property type="entry name" value="GNAT_dom"/>
</dbReference>
<dbReference type="SUPFAM" id="SSF55729">
    <property type="entry name" value="Acyl-CoA N-acyltransferases (Nat)"/>
    <property type="match status" value="1"/>
</dbReference>
<evidence type="ECO:0000256" key="2">
    <source>
        <dbReference type="ARBA" id="ARBA00022679"/>
    </source>
</evidence>
<dbReference type="InterPro" id="IPR051554">
    <property type="entry name" value="Acetyltransferase_Eis"/>
</dbReference>
<dbReference type="InterPro" id="IPR036527">
    <property type="entry name" value="SCP2_sterol-bd_dom_sf"/>
</dbReference>
<dbReference type="InterPro" id="IPR041380">
    <property type="entry name" value="Acetyltransf_17"/>
</dbReference>
<comment type="caution">
    <text evidence="6">The sequence shown here is derived from an EMBL/GenBank/DDBJ whole genome shotgun (WGS) entry which is preliminary data.</text>
</comment>
<dbReference type="CDD" id="cd04301">
    <property type="entry name" value="NAT_SF"/>
    <property type="match status" value="1"/>
</dbReference>
<feature type="binding site" evidence="4">
    <location>
        <begin position="88"/>
        <end position="90"/>
    </location>
    <ligand>
        <name>acetyl-CoA</name>
        <dbReference type="ChEBI" id="CHEBI:57288"/>
    </ligand>
</feature>
<dbReference type="Gene3D" id="3.40.630.30">
    <property type="match status" value="2"/>
</dbReference>
<dbReference type="InterPro" id="IPR022902">
    <property type="entry name" value="NAcTrfase_Eis"/>
</dbReference>
<dbReference type="AlphaFoldDB" id="A0A917RFZ6"/>
<feature type="binding site" evidence="4">
    <location>
        <begin position="124"/>
        <end position="125"/>
    </location>
    <ligand>
        <name>acetyl-CoA</name>
        <dbReference type="ChEBI" id="CHEBI:57288"/>
    </ligand>
</feature>
<dbReference type="InterPro" id="IPR025559">
    <property type="entry name" value="Eis_dom"/>
</dbReference>
<evidence type="ECO:0000313" key="6">
    <source>
        <dbReference type="EMBL" id="GGL06262.1"/>
    </source>
</evidence>
<evidence type="ECO:0000256" key="1">
    <source>
        <dbReference type="ARBA" id="ARBA00009213"/>
    </source>
</evidence>
<dbReference type="PANTHER" id="PTHR37817:SF1">
    <property type="entry name" value="N-ACETYLTRANSFERASE EIS"/>
    <property type="match status" value="1"/>
</dbReference>
<reference evidence="6" key="2">
    <citation type="submission" date="2020-09" db="EMBL/GenBank/DDBJ databases">
        <authorList>
            <person name="Sun Q."/>
            <person name="Ohkuma M."/>
        </authorList>
    </citation>
    <scope>NUCLEOTIDE SEQUENCE</scope>
    <source>
        <strain evidence="6">JCM 13064</strain>
    </source>
</reference>
<dbReference type="Gene3D" id="3.30.1050.10">
    <property type="entry name" value="SCP2 sterol-binding domain"/>
    <property type="match status" value="1"/>
</dbReference>
<dbReference type="GO" id="GO:0030649">
    <property type="term" value="P:aminoglycoside antibiotic catabolic process"/>
    <property type="evidence" value="ECO:0007669"/>
    <property type="project" value="TreeGrafter"/>
</dbReference>
<feature type="domain" description="N-acetyltransferase" evidence="5">
    <location>
        <begin position="11"/>
        <end position="159"/>
    </location>
</feature>
<dbReference type="InterPro" id="IPR016181">
    <property type="entry name" value="Acyl_CoA_acyltransferase"/>
</dbReference>
<evidence type="ECO:0000259" key="5">
    <source>
        <dbReference type="PROSITE" id="PS51186"/>
    </source>
</evidence>
<dbReference type="PROSITE" id="PS51186">
    <property type="entry name" value="GNAT"/>
    <property type="match status" value="1"/>
</dbReference>
<dbReference type="NCBIfam" id="NF002367">
    <property type="entry name" value="PRK01346.1-4"/>
    <property type="match status" value="1"/>
</dbReference>
<dbReference type="Pfam" id="PF17668">
    <property type="entry name" value="Acetyltransf_17"/>
    <property type="match status" value="1"/>
</dbReference>
<dbReference type="PANTHER" id="PTHR37817">
    <property type="entry name" value="N-ACETYLTRANSFERASE EIS"/>
    <property type="match status" value="1"/>
</dbReference>
<accession>A0A917RFZ6</accession>
<reference evidence="6" key="1">
    <citation type="journal article" date="2014" name="Int. J. Syst. Evol. Microbiol.">
        <title>Complete genome sequence of Corynebacterium casei LMG S-19264T (=DSM 44701T), isolated from a smear-ripened cheese.</title>
        <authorList>
            <consortium name="US DOE Joint Genome Institute (JGI-PGF)"/>
            <person name="Walter F."/>
            <person name="Albersmeier A."/>
            <person name="Kalinowski J."/>
            <person name="Ruckert C."/>
        </authorList>
    </citation>
    <scope>NUCLEOTIDE SEQUENCE</scope>
    <source>
        <strain evidence="6">JCM 13064</strain>
    </source>
</reference>
<evidence type="ECO:0000313" key="7">
    <source>
        <dbReference type="Proteomes" id="UP000645217"/>
    </source>
</evidence>